<gene>
    <name evidence="3" type="ORF">DEJ50_00380</name>
</gene>
<evidence type="ECO:0000313" key="3">
    <source>
        <dbReference type="EMBL" id="QES46542.1"/>
    </source>
</evidence>
<feature type="domain" description="Glyoxalase-like" evidence="2">
    <location>
        <begin position="46"/>
        <end position="226"/>
    </location>
</feature>
<dbReference type="InterPro" id="IPR025870">
    <property type="entry name" value="Glyoxalase-like_dom"/>
</dbReference>
<dbReference type="Gene3D" id="3.10.180.10">
    <property type="entry name" value="2,3-Dihydroxybiphenyl 1,2-Dioxygenase, domain 1"/>
    <property type="match status" value="1"/>
</dbReference>
<dbReference type="Proteomes" id="UP000325211">
    <property type="component" value="Chromosome"/>
</dbReference>
<proteinExistence type="predicted"/>
<dbReference type="InterPro" id="IPR029068">
    <property type="entry name" value="Glyas_Bleomycin-R_OHBP_Dase"/>
</dbReference>
<evidence type="ECO:0000256" key="1">
    <source>
        <dbReference type="SAM" id="MobiDB-lite"/>
    </source>
</evidence>
<name>A0A5P2CUD1_STRVZ</name>
<evidence type="ECO:0000259" key="2">
    <source>
        <dbReference type="Pfam" id="PF13468"/>
    </source>
</evidence>
<dbReference type="EMBL" id="CP029190">
    <property type="protein sequence ID" value="QES46542.1"/>
    <property type="molecule type" value="Genomic_DNA"/>
</dbReference>
<reference evidence="3 4" key="1">
    <citation type="submission" date="2018-05" db="EMBL/GenBank/DDBJ databases">
        <title>Streptomyces venezuelae.</title>
        <authorList>
            <person name="Kim W."/>
            <person name="Lee N."/>
            <person name="Cho B.-K."/>
        </authorList>
    </citation>
    <scope>NUCLEOTIDE SEQUENCE [LARGE SCALE GENOMIC DNA]</scope>
    <source>
        <strain evidence="3 4">ATCC 21782</strain>
    </source>
</reference>
<accession>A0A5P2CUD1</accession>
<feature type="region of interest" description="Disordered" evidence="1">
    <location>
        <begin position="1"/>
        <end position="59"/>
    </location>
</feature>
<evidence type="ECO:0000313" key="4">
    <source>
        <dbReference type="Proteomes" id="UP000325211"/>
    </source>
</evidence>
<dbReference type="AlphaFoldDB" id="A0A5P2CUD1"/>
<dbReference type="SUPFAM" id="SSF54593">
    <property type="entry name" value="Glyoxalase/Bleomycin resistance protein/Dihydroxybiphenyl dioxygenase"/>
    <property type="match status" value="1"/>
</dbReference>
<organism evidence="3 4">
    <name type="scientific">Streptomyces venezuelae</name>
    <dbReference type="NCBI Taxonomy" id="54571"/>
    <lineage>
        <taxon>Bacteria</taxon>
        <taxon>Bacillati</taxon>
        <taxon>Actinomycetota</taxon>
        <taxon>Actinomycetes</taxon>
        <taxon>Kitasatosporales</taxon>
        <taxon>Streptomycetaceae</taxon>
        <taxon>Streptomyces</taxon>
    </lineage>
</organism>
<dbReference type="OrthoDB" id="4152030at2"/>
<dbReference type="Pfam" id="PF13468">
    <property type="entry name" value="Glyoxalase_3"/>
    <property type="match status" value="1"/>
</dbReference>
<protein>
    <recommendedName>
        <fullName evidence="2">Glyoxalase-like domain-containing protein</fullName>
    </recommendedName>
</protein>
<sequence length="311" mass="32754">MGPPNPSAPYGTTGGPPRPSWSHTSGCGAGRRACHVPPSSVPALAPREGAEPEPFGAANTHADFSRSFLELVTPVKPGSMAGLPPDARIVPLQAPPEKLPLVMSRIEETSAQLGGWRDRFEGLHILMFSSPDVDAAGKRLAAAGVVHGGVNTVGRPVETPDGMSTEPVRYLEIDGAPEGRVGVVADLDPEFQHTRHLDHPNGPQNLVEAVLCAPDGQLPLVSERYERYLGRPISPEGPVTLLTRTDLPDLLPDEEPPALPALVACAVAAPDMARVRALLAENGLPVRETARGELFVPAKASLGAALIFRES</sequence>